<proteinExistence type="inferred from homology"/>
<evidence type="ECO:0000256" key="8">
    <source>
        <dbReference type="ARBA" id="ARBA00022475"/>
    </source>
</evidence>
<gene>
    <name evidence="25" type="ORF">M23134_03117</name>
</gene>
<comment type="catalytic activity">
    <reaction evidence="1">
        <text>a 1,2-diacyl-sn-glycero-3-phosphate + CTP + H(+) = a CDP-1,2-diacyl-sn-glycerol + diphosphate</text>
        <dbReference type="Rhea" id="RHEA:16229"/>
        <dbReference type="ChEBI" id="CHEBI:15378"/>
        <dbReference type="ChEBI" id="CHEBI:33019"/>
        <dbReference type="ChEBI" id="CHEBI:37563"/>
        <dbReference type="ChEBI" id="CHEBI:58332"/>
        <dbReference type="ChEBI" id="CHEBI:58608"/>
        <dbReference type="EC" id="2.7.7.41"/>
    </reaction>
</comment>
<feature type="transmembrane region" description="Helical" evidence="24">
    <location>
        <begin position="113"/>
        <end position="131"/>
    </location>
</feature>
<evidence type="ECO:0000256" key="20">
    <source>
        <dbReference type="ARBA" id="ARBA00032253"/>
    </source>
</evidence>
<dbReference type="PANTHER" id="PTHR46382">
    <property type="entry name" value="PHOSPHATIDATE CYTIDYLYLTRANSFERASE"/>
    <property type="match status" value="1"/>
</dbReference>
<comment type="subcellular location">
    <subcellularLocation>
        <location evidence="2">Cell membrane</location>
        <topology evidence="2">Multi-pass membrane protein</topology>
    </subcellularLocation>
</comment>
<dbReference type="GO" id="GO:0016024">
    <property type="term" value="P:CDP-diacylglycerol biosynthetic process"/>
    <property type="evidence" value="ECO:0007669"/>
    <property type="project" value="TreeGrafter"/>
</dbReference>
<dbReference type="RefSeq" id="WP_002694708.1">
    <property type="nucleotide sequence ID" value="NZ_AAWS01000006.1"/>
</dbReference>
<evidence type="ECO:0000256" key="5">
    <source>
        <dbReference type="ARBA" id="ARBA00010185"/>
    </source>
</evidence>
<feature type="transmembrane region" description="Helical" evidence="24">
    <location>
        <begin position="6"/>
        <end position="23"/>
    </location>
</feature>
<evidence type="ECO:0000256" key="13">
    <source>
        <dbReference type="ARBA" id="ARBA00022989"/>
    </source>
</evidence>
<feature type="transmembrane region" description="Helical" evidence="24">
    <location>
        <begin position="86"/>
        <end position="107"/>
    </location>
</feature>
<keyword evidence="17" id="KW-1208">Phospholipid metabolism</keyword>
<evidence type="ECO:0000256" key="21">
    <source>
        <dbReference type="ARBA" id="ARBA00032396"/>
    </source>
</evidence>
<accession>A1ZG64</accession>
<evidence type="ECO:0000256" key="14">
    <source>
        <dbReference type="ARBA" id="ARBA00023098"/>
    </source>
</evidence>
<evidence type="ECO:0000256" key="15">
    <source>
        <dbReference type="ARBA" id="ARBA00023136"/>
    </source>
</evidence>
<dbReference type="GO" id="GO:0005886">
    <property type="term" value="C:plasma membrane"/>
    <property type="evidence" value="ECO:0007669"/>
    <property type="project" value="UniProtKB-SubCell"/>
</dbReference>
<evidence type="ECO:0000256" key="12">
    <source>
        <dbReference type="ARBA" id="ARBA00022695"/>
    </source>
</evidence>
<evidence type="ECO:0000256" key="4">
    <source>
        <dbReference type="ARBA" id="ARBA00005189"/>
    </source>
</evidence>
<evidence type="ECO:0000256" key="11">
    <source>
        <dbReference type="ARBA" id="ARBA00022692"/>
    </source>
</evidence>
<feature type="transmembrane region" description="Helical" evidence="24">
    <location>
        <begin position="35"/>
        <end position="52"/>
    </location>
</feature>
<keyword evidence="10 25" id="KW-0808">Transferase</keyword>
<keyword evidence="15 24" id="KW-0472">Membrane</keyword>
<evidence type="ECO:0000256" key="19">
    <source>
        <dbReference type="ARBA" id="ARBA00031825"/>
    </source>
</evidence>
<name>A1ZG64_MICM2</name>
<evidence type="ECO:0000256" key="16">
    <source>
        <dbReference type="ARBA" id="ARBA00023209"/>
    </source>
</evidence>
<keyword evidence="11 24" id="KW-0812">Transmembrane</keyword>
<organism evidence="25 26">
    <name type="scientific">Microscilla marina ATCC 23134</name>
    <dbReference type="NCBI Taxonomy" id="313606"/>
    <lineage>
        <taxon>Bacteria</taxon>
        <taxon>Pseudomonadati</taxon>
        <taxon>Bacteroidota</taxon>
        <taxon>Cytophagia</taxon>
        <taxon>Cytophagales</taxon>
        <taxon>Microscillaceae</taxon>
        <taxon>Microscilla</taxon>
    </lineage>
</organism>
<dbReference type="AlphaFoldDB" id="A1ZG64"/>
<evidence type="ECO:0000256" key="10">
    <source>
        <dbReference type="ARBA" id="ARBA00022679"/>
    </source>
</evidence>
<dbReference type="Pfam" id="PF01148">
    <property type="entry name" value="CTP_transf_1"/>
    <property type="match status" value="1"/>
</dbReference>
<dbReference type="OrthoDB" id="9799199at2"/>
<dbReference type="PANTHER" id="PTHR46382:SF1">
    <property type="entry name" value="PHOSPHATIDATE CYTIDYLYLTRANSFERASE"/>
    <property type="match status" value="1"/>
</dbReference>
<evidence type="ECO:0000313" key="25">
    <source>
        <dbReference type="EMBL" id="EAY30481.1"/>
    </source>
</evidence>
<dbReference type="eggNOG" id="COG4589">
    <property type="taxonomic scope" value="Bacteria"/>
</dbReference>
<dbReference type="EC" id="2.7.7.41" evidence="6"/>
<evidence type="ECO:0000256" key="18">
    <source>
        <dbReference type="ARBA" id="ARBA00029893"/>
    </source>
</evidence>
<evidence type="ECO:0000256" key="9">
    <source>
        <dbReference type="ARBA" id="ARBA00022516"/>
    </source>
</evidence>
<keyword evidence="26" id="KW-1185">Reference proteome</keyword>
<evidence type="ECO:0000256" key="6">
    <source>
        <dbReference type="ARBA" id="ARBA00012487"/>
    </source>
</evidence>
<evidence type="ECO:0000256" key="24">
    <source>
        <dbReference type="SAM" id="Phobius"/>
    </source>
</evidence>
<evidence type="ECO:0000256" key="3">
    <source>
        <dbReference type="ARBA" id="ARBA00005119"/>
    </source>
</evidence>
<comment type="pathway">
    <text evidence="3">Phospholipid metabolism; CDP-diacylglycerol biosynthesis; CDP-diacylglycerol from sn-glycerol 3-phosphate: step 3/3.</text>
</comment>
<evidence type="ECO:0000256" key="23">
    <source>
        <dbReference type="ARBA" id="ARBA00033406"/>
    </source>
</evidence>
<dbReference type="GO" id="GO:0004605">
    <property type="term" value="F:phosphatidate cytidylyltransferase activity"/>
    <property type="evidence" value="ECO:0007669"/>
    <property type="project" value="UniProtKB-EC"/>
</dbReference>
<evidence type="ECO:0000313" key="26">
    <source>
        <dbReference type="Proteomes" id="UP000004095"/>
    </source>
</evidence>
<reference evidence="25 26" key="1">
    <citation type="submission" date="2007-01" db="EMBL/GenBank/DDBJ databases">
        <authorList>
            <person name="Haygood M."/>
            <person name="Podell S."/>
            <person name="Anderson C."/>
            <person name="Hopkinson B."/>
            <person name="Roe K."/>
            <person name="Barbeau K."/>
            <person name="Gaasterland T."/>
            <person name="Ferriera S."/>
            <person name="Johnson J."/>
            <person name="Kravitz S."/>
            <person name="Beeson K."/>
            <person name="Sutton G."/>
            <person name="Rogers Y.-H."/>
            <person name="Friedman R."/>
            <person name="Frazier M."/>
            <person name="Venter J.C."/>
        </authorList>
    </citation>
    <scope>NUCLEOTIDE SEQUENCE [LARGE SCALE GENOMIC DNA]</scope>
    <source>
        <strain evidence="25 26">ATCC 23134</strain>
    </source>
</reference>
<comment type="pathway">
    <text evidence="4">Lipid metabolism.</text>
</comment>
<keyword evidence="9" id="KW-0444">Lipid biosynthesis</keyword>
<comment type="caution">
    <text evidence="25">The sequence shown here is derived from an EMBL/GenBank/DDBJ whole genome shotgun (WGS) entry which is preliminary data.</text>
</comment>
<protein>
    <recommendedName>
        <fullName evidence="7">Phosphatidate cytidylyltransferase</fullName>
        <ecNumber evidence="6">2.7.7.41</ecNumber>
    </recommendedName>
    <alternativeName>
        <fullName evidence="20">CDP-DAG synthase</fullName>
    </alternativeName>
    <alternativeName>
        <fullName evidence="22">CDP-DG synthase</fullName>
    </alternativeName>
    <alternativeName>
        <fullName evidence="18">CDP-diacylglycerol synthase</fullName>
    </alternativeName>
    <alternativeName>
        <fullName evidence="21">CDP-diglyceride pyrophosphorylase</fullName>
    </alternativeName>
    <alternativeName>
        <fullName evidence="23">CDP-diglyceride synthase</fullName>
    </alternativeName>
    <alternativeName>
        <fullName evidence="19">CTP:phosphatidate cytidylyltransferase</fullName>
    </alternativeName>
</protein>
<evidence type="ECO:0000256" key="22">
    <source>
        <dbReference type="ARBA" id="ARBA00032743"/>
    </source>
</evidence>
<keyword evidence="12 25" id="KW-0548">Nucleotidyltransferase</keyword>
<evidence type="ECO:0000256" key="1">
    <source>
        <dbReference type="ARBA" id="ARBA00001698"/>
    </source>
</evidence>
<keyword evidence="8" id="KW-1003">Cell membrane</keyword>
<feature type="transmembrane region" description="Helical" evidence="24">
    <location>
        <begin position="176"/>
        <end position="196"/>
    </location>
</feature>
<sequence length="240" mass="26577">MHPVFYYLMPYMLIGIVGMALGNRKVPPQEQQQRWVKLVSYLCIIVGVKICILAEGYWFVAFAILLILTILVEVVKVALQNPLPFAAYGQIGLLYLLLVTGFLSFAFRLPSAVILTGYFVVVTFDGFSQISGQLFGKTPFFTHISPAKTREGFIGGACFGLTAALLAKTWLDYAWWQALATGLASVVLALTGDLAASYYKRLHHVKDFGKVLPGQGGITDRFDSFLWVGAGYGYFGWLFM</sequence>
<evidence type="ECO:0000256" key="2">
    <source>
        <dbReference type="ARBA" id="ARBA00004651"/>
    </source>
</evidence>
<evidence type="ECO:0000256" key="7">
    <source>
        <dbReference type="ARBA" id="ARBA00019373"/>
    </source>
</evidence>
<dbReference type="Proteomes" id="UP000004095">
    <property type="component" value="Unassembled WGS sequence"/>
</dbReference>
<dbReference type="EMBL" id="AAWS01000006">
    <property type="protein sequence ID" value="EAY30481.1"/>
    <property type="molecule type" value="Genomic_DNA"/>
</dbReference>
<evidence type="ECO:0000256" key="17">
    <source>
        <dbReference type="ARBA" id="ARBA00023264"/>
    </source>
</evidence>
<comment type="similarity">
    <text evidence="5">Belongs to the CDS family.</text>
</comment>
<keyword evidence="14" id="KW-0443">Lipid metabolism</keyword>
<keyword evidence="16" id="KW-0594">Phospholipid biosynthesis</keyword>
<keyword evidence="13 24" id="KW-1133">Transmembrane helix</keyword>